<keyword evidence="1" id="KW-0732">Signal</keyword>
<protein>
    <submittedName>
        <fullName evidence="2">Uncharacterized protein</fullName>
    </submittedName>
</protein>
<keyword evidence="3" id="KW-1185">Reference proteome</keyword>
<dbReference type="Proteomes" id="UP001551482">
    <property type="component" value="Unassembled WGS sequence"/>
</dbReference>
<reference evidence="2 3" key="1">
    <citation type="submission" date="2024-06" db="EMBL/GenBank/DDBJ databases">
        <title>The Natural Products Discovery Center: Release of the First 8490 Sequenced Strains for Exploring Actinobacteria Biosynthetic Diversity.</title>
        <authorList>
            <person name="Kalkreuter E."/>
            <person name="Kautsar S.A."/>
            <person name="Yang D."/>
            <person name="Bader C.D."/>
            <person name="Teijaro C.N."/>
            <person name="Fluegel L."/>
            <person name="Davis C.M."/>
            <person name="Simpson J.R."/>
            <person name="Lauterbach L."/>
            <person name="Steele A.D."/>
            <person name="Gui C."/>
            <person name="Meng S."/>
            <person name="Li G."/>
            <person name="Viehrig K."/>
            <person name="Ye F."/>
            <person name="Su P."/>
            <person name="Kiefer A.F."/>
            <person name="Nichols A."/>
            <person name="Cepeda A.J."/>
            <person name="Yan W."/>
            <person name="Fan B."/>
            <person name="Jiang Y."/>
            <person name="Adhikari A."/>
            <person name="Zheng C.-J."/>
            <person name="Schuster L."/>
            <person name="Cowan T.M."/>
            <person name="Smanski M.J."/>
            <person name="Chevrette M.G."/>
            <person name="De Carvalho L.P.S."/>
            <person name="Shen B."/>
        </authorList>
    </citation>
    <scope>NUCLEOTIDE SEQUENCE [LARGE SCALE GENOMIC DNA]</scope>
    <source>
        <strain evidence="2 3">NPDC048946</strain>
    </source>
</reference>
<feature type="chain" id="PRO_5047379594" evidence="1">
    <location>
        <begin position="23"/>
        <end position="70"/>
    </location>
</feature>
<evidence type="ECO:0000313" key="3">
    <source>
        <dbReference type="Proteomes" id="UP001551482"/>
    </source>
</evidence>
<evidence type="ECO:0000313" key="2">
    <source>
        <dbReference type="EMBL" id="MEU8137621.1"/>
    </source>
</evidence>
<organism evidence="2 3">
    <name type="scientific">Streptodolium elevatio</name>
    <dbReference type="NCBI Taxonomy" id="3157996"/>
    <lineage>
        <taxon>Bacteria</taxon>
        <taxon>Bacillati</taxon>
        <taxon>Actinomycetota</taxon>
        <taxon>Actinomycetes</taxon>
        <taxon>Kitasatosporales</taxon>
        <taxon>Streptomycetaceae</taxon>
        <taxon>Streptodolium</taxon>
    </lineage>
</organism>
<sequence>MKKIAAVGLAGTVLVVLAPAAAAESGVDATSLASFGMKSFRSTACVVGPGDLRGVDESHFGFRNAGVAQR</sequence>
<comment type="caution">
    <text evidence="2">The sequence shown here is derived from an EMBL/GenBank/DDBJ whole genome shotgun (WGS) entry which is preliminary data.</text>
</comment>
<dbReference type="RefSeq" id="WP_358359788.1">
    <property type="nucleotide sequence ID" value="NZ_JBEZFP010000094.1"/>
</dbReference>
<proteinExistence type="predicted"/>
<accession>A0ABV3DPD8</accession>
<dbReference type="EMBL" id="JBEZFP010000094">
    <property type="protein sequence ID" value="MEU8137621.1"/>
    <property type="molecule type" value="Genomic_DNA"/>
</dbReference>
<gene>
    <name evidence="2" type="ORF">AB0C36_29420</name>
</gene>
<feature type="signal peptide" evidence="1">
    <location>
        <begin position="1"/>
        <end position="22"/>
    </location>
</feature>
<name>A0ABV3DPD8_9ACTN</name>
<evidence type="ECO:0000256" key="1">
    <source>
        <dbReference type="SAM" id="SignalP"/>
    </source>
</evidence>